<evidence type="ECO:0000259" key="4">
    <source>
        <dbReference type="Pfam" id="PF03372"/>
    </source>
</evidence>
<dbReference type="GO" id="GO:0000175">
    <property type="term" value="F:3'-5'-RNA exonuclease activity"/>
    <property type="evidence" value="ECO:0007669"/>
    <property type="project" value="TreeGrafter"/>
</dbReference>
<protein>
    <recommendedName>
        <fullName evidence="3">Nocturnin</fullName>
    </recommendedName>
</protein>
<sequence length="373" mass="42434">MTFSSSKLLKTTYLKILRKRSTFCPRMTSTQKMDQVLIMPDSHDNCQELLKKIQDECKNKGLPDFMKREFTMLPATTAQNSSNIPKIRLLQWNVLAQALSVGTDNFILCPMSALSWDTRKLRILEGILNNNPDVICLEEVDHFDYLSSHLTSVGYSGIFQPKPDSPCLYLSNSMGPDGCALFYRKDYLKLLDFQKIGLKSEDGKLMNQVAIHCLLKIISGAEDGKDKFSVIVTHLKAKDGFEKLRYEEGNFILDYIHKNAKSWPVIVCGDFNADPMEEVYKSFSKSDLKLFSAYTKLSDEGSEPSYTTWKVRDSPTGPVEICRTIDYIWCSQKSLEILSLLDLPKDEDVGQNRLPSHSYPSDHLSLVCDFQLI</sequence>
<dbReference type="SUPFAM" id="SSF56219">
    <property type="entry name" value="DNase I-like"/>
    <property type="match status" value="1"/>
</dbReference>
<dbReference type="Gene3D" id="3.60.10.10">
    <property type="entry name" value="Endonuclease/exonuclease/phosphatase"/>
    <property type="match status" value="1"/>
</dbReference>
<dbReference type="InterPro" id="IPR050410">
    <property type="entry name" value="CCR4/nocturin_mRNA_transcr"/>
</dbReference>
<dbReference type="EMBL" id="KQ416079">
    <property type="protein sequence ID" value="KOF98786.1"/>
    <property type="molecule type" value="Genomic_DNA"/>
</dbReference>
<accession>A0A0L8IBB9</accession>
<organism evidence="5">
    <name type="scientific">Octopus bimaculoides</name>
    <name type="common">California two-spotted octopus</name>
    <dbReference type="NCBI Taxonomy" id="37653"/>
    <lineage>
        <taxon>Eukaryota</taxon>
        <taxon>Metazoa</taxon>
        <taxon>Spiralia</taxon>
        <taxon>Lophotrochozoa</taxon>
        <taxon>Mollusca</taxon>
        <taxon>Cephalopoda</taxon>
        <taxon>Coleoidea</taxon>
        <taxon>Octopodiformes</taxon>
        <taxon>Octopoda</taxon>
        <taxon>Incirrata</taxon>
        <taxon>Octopodidae</taxon>
        <taxon>Octopus</taxon>
    </lineage>
</organism>
<evidence type="ECO:0000313" key="5">
    <source>
        <dbReference type="EMBL" id="KOF98786.1"/>
    </source>
</evidence>
<evidence type="ECO:0000256" key="1">
    <source>
        <dbReference type="ARBA" id="ARBA00010774"/>
    </source>
</evidence>
<proteinExistence type="inferred from homology"/>
<name>A0A0L8IBB9_OCTBM</name>
<evidence type="ECO:0000256" key="3">
    <source>
        <dbReference type="ARBA" id="ARBA00023807"/>
    </source>
</evidence>
<comment type="similarity">
    <text evidence="1">Belongs to the CCR4/nocturin family.</text>
</comment>
<dbReference type="PANTHER" id="PTHR12121">
    <property type="entry name" value="CARBON CATABOLITE REPRESSOR PROTEIN 4"/>
    <property type="match status" value="1"/>
</dbReference>
<dbReference type="AlphaFoldDB" id="A0A0L8IBB9"/>
<dbReference type="OMA" id="CALFFDR"/>
<reference evidence="5" key="1">
    <citation type="submission" date="2015-07" db="EMBL/GenBank/DDBJ databases">
        <title>MeaNS - Measles Nucleotide Surveillance Program.</title>
        <authorList>
            <person name="Tran T."/>
            <person name="Druce J."/>
        </authorList>
    </citation>
    <scope>NUCLEOTIDE SEQUENCE</scope>
    <source>
        <strain evidence="5">UCB-OBI-ISO-001</strain>
        <tissue evidence="5">Gonad</tissue>
    </source>
</reference>
<dbReference type="InterPro" id="IPR005135">
    <property type="entry name" value="Endo/exonuclease/phosphatase"/>
</dbReference>
<dbReference type="GO" id="GO:0006139">
    <property type="term" value="P:nucleobase-containing compound metabolic process"/>
    <property type="evidence" value="ECO:0007669"/>
    <property type="project" value="UniProtKB-ARBA"/>
</dbReference>
<dbReference type="InterPro" id="IPR036691">
    <property type="entry name" value="Endo/exonu/phosph_ase_sf"/>
</dbReference>
<dbReference type="PANTHER" id="PTHR12121:SF45">
    <property type="entry name" value="NOCTURNIN"/>
    <property type="match status" value="1"/>
</dbReference>
<dbReference type="KEGG" id="obi:106875999"/>
<dbReference type="STRING" id="37653.A0A0L8IBB9"/>
<feature type="domain" description="Endonuclease/exonuclease/phosphatase" evidence="4">
    <location>
        <begin position="90"/>
        <end position="363"/>
    </location>
</feature>
<dbReference type="OrthoDB" id="276515at2759"/>
<dbReference type="Pfam" id="PF03372">
    <property type="entry name" value="Exo_endo_phos"/>
    <property type="match status" value="1"/>
</dbReference>
<gene>
    <name evidence="5" type="ORF">OCBIM_22022968mg</name>
</gene>
<evidence type="ECO:0000256" key="2">
    <source>
        <dbReference type="ARBA" id="ARBA00022801"/>
    </source>
</evidence>
<keyword evidence="2" id="KW-0378">Hydrolase</keyword>